<dbReference type="CDD" id="cd03593">
    <property type="entry name" value="CLECT_NK_receptors_like"/>
    <property type="match status" value="1"/>
</dbReference>
<evidence type="ECO:0000313" key="6">
    <source>
        <dbReference type="Ensembl" id="ENSSAUP00010030388.1"/>
    </source>
</evidence>
<dbReference type="Proteomes" id="UP000472265">
    <property type="component" value="Chromosome 17"/>
</dbReference>
<dbReference type="FunCoup" id="A0A671VU26">
    <property type="interactions" value="8"/>
</dbReference>
<evidence type="ECO:0000256" key="1">
    <source>
        <dbReference type="ARBA" id="ARBA00004167"/>
    </source>
</evidence>
<dbReference type="SMART" id="SM00034">
    <property type="entry name" value="CLECT"/>
    <property type="match status" value="1"/>
</dbReference>
<dbReference type="InterPro" id="IPR016186">
    <property type="entry name" value="C-type_lectin-like/link_sf"/>
</dbReference>
<keyword evidence="3" id="KW-0175">Coiled coil</keyword>
<dbReference type="PROSITE" id="PS50041">
    <property type="entry name" value="C_TYPE_LECTIN_2"/>
    <property type="match status" value="1"/>
</dbReference>
<dbReference type="GO" id="GO:0005886">
    <property type="term" value="C:plasma membrane"/>
    <property type="evidence" value="ECO:0007669"/>
    <property type="project" value="InterPro"/>
</dbReference>
<organism evidence="6 7">
    <name type="scientific">Sparus aurata</name>
    <name type="common">Gilthead sea bream</name>
    <dbReference type="NCBI Taxonomy" id="8175"/>
    <lineage>
        <taxon>Eukaryota</taxon>
        <taxon>Metazoa</taxon>
        <taxon>Chordata</taxon>
        <taxon>Craniata</taxon>
        <taxon>Vertebrata</taxon>
        <taxon>Euteleostomi</taxon>
        <taxon>Actinopterygii</taxon>
        <taxon>Neopterygii</taxon>
        <taxon>Teleostei</taxon>
        <taxon>Neoteleostei</taxon>
        <taxon>Acanthomorphata</taxon>
        <taxon>Eupercaria</taxon>
        <taxon>Spariformes</taxon>
        <taxon>Sparidae</taxon>
        <taxon>Sparus</taxon>
    </lineage>
</organism>
<dbReference type="InterPro" id="IPR039689">
    <property type="entry name" value="CD72"/>
</dbReference>
<feature type="transmembrane region" description="Helical" evidence="4">
    <location>
        <begin position="62"/>
        <end position="85"/>
    </location>
</feature>
<feature type="domain" description="C-type lectin" evidence="5">
    <location>
        <begin position="212"/>
        <end position="327"/>
    </location>
</feature>
<dbReference type="AlphaFoldDB" id="A0A671VU26"/>
<keyword evidence="4" id="KW-1133">Transmembrane helix</keyword>
<sequence>MAEEEVNYASVVFKANKSPRAEDKKEEETVYDEVKVKNELIEQTDDTKDEKANNRDGHFRQLACCLGILCVVLLLAIIGVCVYITTFNHMSDQNQLKENVTFLQAVNVNLTNINDKLNSTVNNLTVQLDNLNKSYTALESNNTDVIAENQKLKTQNQQLETQKKNLTDMLQDMETERNELNVSRAQWSIDQYCPIDGAGRQCKSCQEGWRQYQSSCYAVNDARPPYQKTWDGAQADCKGKISELAVLNNVQKKTFISKNSWYPPEIKGYWIGLRVVDRKWTWVDSSDLTEISWIQPETPTEGHCAIFLQNQELKSVNCTENNAWICEKKALSLTTP</sequence>
<dbReference type="GO" id="GO:0004888">
    <property type="term" value="F:transmembrane signaling receptor activity"/>
    <property type="evidence" value="ECO:0007669"/>
    <property type="project" value="InterPro"/>
</dbReference>
<dbReference type="PANTHER" id="PTHR15028:SF6">
    <property type="entry name" value="B-CELL DIFFERENTIATION ANTIGEN CD72"/>
    <property type="match status" value="1"/>
</dbReference>
<dbReference type="GO" id="GO:0030246">
    <property type="term" value="F:carbohydrate binding"/>
    <property type="evidence" value="ECO:0007669"/>
    <property type="project" value="UniProtKB-KW"/>
</dbReference>
<reference evidence="6" key="3">
    <citation type="submission" date="2025-09" db="UniProtKB">
        <authorList>
            <consortium name="Ensembl"/>
        </authorList>
    </citation>
    <scope>IDENTIFICATION</scope>
</reference>
<keyword evidence="7" id="KW-1185">Reference proteome</keyword>
<proteinExistence type="predicted"/>
<dbReference type="SUPFAM" id="SSF56436">
    <property type="entry name" value="C-type lectin-like"/>
    <property type="match status" value="1"/>
</dbReference>
<reference evidence="6" key="1">
    <citation type="submission" date="2021-04" db="EMBL/GenBank/DDBJ databases">
        <authorList>
            <consortium name="Wellcome Sanger Institute Data Sharing"/>
        </authorList>
    </citation>
    <scope>NUCLEOTIDE SEQUENCE [LARGE SCALE GENOMIC DNA]</scope>
</reference>
<keyword evidence="2" id="KW-0430">Lectin</keyword>
<evidence type="ECO:0000313" key="7">
    <source>
        <dbReference type="Proteomes" id="UP000472265"/>
    </source>
</evidence>
<dbReference type="InterPro" id="IPR033992">
    <property type="entry name" value="NKR-like_CTLD"/>
</dbReference>
<dbReference type="GeneTree" id="ENSGT01030000234823"/>
<dbReference type="InterPro" id="IPR001304">
    <property type="entry name" value="C-type_lectin-like"/>
</dbReference>
<accession>A0A671VU26</accession>
<dbReference type="Pfam" id="PF00059">
    <property type="entry name" value="Lectin_C"/>
    <property type="match status" value="1"/>
</dbReference>
<dbReference type="InterPro" id="IPR016187">
    <property type="entry name" value="CTDL_fold"/>
</dbReference>
<protein>
    <recommendedName>
        <fullName evidence="5">C-type lectin domain-containing protein</fullName>
    </recommendedName>
</protein>
<dbReference type="Ensembl" id="ENSSAUT00010032030.1">
    <property type="protein sequence ID" value="ENSSAUP00010030388.1"/>
    <property type="gene ID" value="ENSSAUG00010013027.1"/>
</dbReference>
<comment type="subcellular location">
    <subcellularLocation>
        <location evidence="1">Membrane</location>
        <topology evidence="1">Single-pass membrane protein</topology>
    </subcellularLocation>
</comment>
<keyword evidence="4" id="KW-0812">Transmembrane</keyword>
<keyword evidence="4" id="KW-0472">Membrane</keyword>
<reference evidence="6" key="2">
    <citation type="submission" date="2025-08" db="UniProtKB">
        <authorList>
            <consortium name="Ensembl"/>
        </authorList>
    </citation>
    <scope>IDENTIFICATION</scope>
</reference>
<name>A0A671VU26_SPAAU</name>
<dbReference type="Gene3D" id="3.10.100.10">
    <property type="entry name" value="Mannose-Binding Protein A, subunit A"/>
    <property type="match status" value="1"/>
</dbReference>
<evidence type="ECO:0000259" key="5">
    <source>
        <dbReference type="PROSITE" id="PS50041"/>
    </source>
</evidence>
<dbReference type="PANTHER" id="PTHR15028">
    <property type="entry name" value="CD72-RELATED"/>
    <property type="match status" value="1"/>
</dbReference>
<dbReference type="InParanoid" id="A0A671VU26"/>
<evidence type="ECO:0000256" key="4">
    <source>
        <dbReference type="SAM" id="Phobius"/>
    </source>
</evidence>
<evidence type="ECO:0000256" key="3">
    <source>
        <dbReference type="SAM" id="Coils"/>
    </source>
</evidence>
<feature type="coiled-coil region" evidence="3">
    <location>
        <begin position="114"/>
        <end position="183"/>
    </location>
</feature>
<evidence type="ECO:0000256" key="2">
    <source>
        <dbReference type="ARBA" id="ARBA00022734"/>
    </source>
</evidence>